<organism evidence="2 3">
    <name type="scientific">Malassezia nana</name>
    <dbReference type="NCBI Taxonomy" id="180528"/>
    <lineage>
        <taxon>Eukaryota</taxon>
        <taxon>Fungi</taxon>
        <taxon>Dikarya</taxon>
        <taxon>Basidiomycota</taxon>
        <taxon>Ustilaginomycotina</taxon>
        <taxon>Malasseziomycetes</taxon>
        <taxon>Malasseziales</taxon>
        <taxon>Malasseziaceae</taxon>
        <taxon>Malassezia</taxon>
    </lineage>
</organism>
<feature type="compositionally biased region" description="Low complexity" evidence="1">
    <location>
        <begin position="714"/>
        <end position="734"/>
    </location>
</feature>
<evidence type="ECO:0000313" key="2">
    <source>
        <dbReference type="EMBL" id="WFD26185.1"/>
    </source>
</evidence>
<name>A0AAF0J6M7_9BASI</name>
<protein>
    <submittedName>
        <fullName evidence="2">Uncharacterized protein</fullName>
    </submittedName>
</protein>
<sequence>MSTLQVLDDNGSVSLVPGETGHLSWHVPARRETAPALAAVTKAQQWCPHTGRYAIPFSQTTLAHERALHALAFLRRYHTGIDVPSHVLAETILEDEQTALRQADQGQVHAGPTTLVLSGTDGEAWLVCVGGENRSDLCKYRLLTTDISTIRRHGNDVQCAAAALTALQTTAPIQQVVQVSEQCILVRTWTTTFVGCIEKQAPDATGPRFVVRVLAHIHTGAAVPTRQVNAAATPWHEKQVHLIDAHGTLRAWDLGAQTWYVYALTQFHSHAAAQGRGRSCVDAGSAAWPHYVGRFLLVAVASMAHSVDAMRRSHITSIAIPTLSWDASLIAMATTDAVEYYDARYPSVPLGTWAHRRGFDRTLTLSTMGTAEHAILCLSSQRNRLRSLYDVRREKSYLTCAMPSLLRTSMLAHEPCSPTQPCFVDMTQLPGWNDWAPPHRGTVLYLEQTMRGAVYAQWLGPHTGSEAMATGEVQWSHYAQQVETQARSTHDEGPFGEQETTPVDYRAVYQAALLGTLGTDTPDAPGPGVPERLTALLETPTELAHVPHTLNTSGRAGSSLIHHEGAAHGSALLSAKSRDALERVWAAYPRAPLSRLVDPTAPGTARDWMSWLQQRQPGVPPLPEAEAEEALDVALATTWVPGPCPSDEPKPLNGNWRWDEVGTPTLPSPPPLSNPAGEKLSEAATMLLMEWPLGAPTSTYTYKNPYVGLDLGLSQRSAPAPQPPLSASQPGQPAVVRTRRRQPVEELEHEVPASQVSLPQMQLEPGRFAQRPRAPVTKKKRLGGF</sequence>
<gene>
    <name evidence="2" type="ORF">MNAN1_001162</name>
</gene>
<evidence type="ECO:0000256" key="1">
    <source>
        <dbReference type="SAM" id="MobiDB-lite"/>
    </source>
</evidence>
<keyword evidence="3" id="KW-1185">Reference proteome</keyword>
<dbReference type="Proteomes" id="UP001213623">
    <property type="component" value="Chromosome 2"/>
</dbReference>
<dbReference type="AlphaFoldDB" id="A0AAF0J6M7"/>
<feature type="compositionally biased region" description="Basic residues" evidence="1">
    <location>
        <begin position="776"/>
        <end position="785"/>
    </location>
</feature>
<accession>A0AAF0J6M7</accession>
<proteinExistence type="predicted"/>
<evidence type="ECO:0000313" key="3">
    <source>
        <dbReference type="Proteomes" id="UP001213623"/>
    </source>
</evidence>
<dbReference type="EMBL" id="CP119893">
    <property type="protein sequence ID" value="WFD26185.1"/>
    <property type="molecule type" value="Genomic_DNA"/>
</dbReference>
<feature type="region of interest" description="Disordered" evidence="1">
    <location>
        <begin position="713"/>
        <end position="785"/>
    </location>
</feature>
<feature type="compositionally biased region" description="Basic and acidic residues" evidence="1">
    <location>
        <begin position="742"/>
        <end position="751"/>
    </location>
</feature>
<reference evidence="2" key="1">
    <citation type="submission" date="2023-03" db="EMBL/GenBank/DDBJ databases">
        <title>Mating type loci evolution in Malassezia.</title>
        <authorList>
            <person name="Coelho M.A."/>
        </authorList>
    </citation>
    <scope>NUCLEOTIDE SEQUENCE</scope>
    <source>
        <strain evidence="2">CBS 9557</strain>
    </source>
</reference>